<evidence type="ECO:0000313" key="3">
    <source>
        <dbReference type="Proteomes" id="UP000032142"/>
    </source>
</evidence>
<dbReference type="PROSITE" id="PS01047">
    <property type="entry name" value="HMA_1"/>
    <property type="match status" value="1"/>
</dbReference>
<evidence type="ECO:0000313" key="2">
    <source>
        <dbReference type="EMBL" id="KHG22815.1"/>
    </source>
</evidence>
<name>A0A0B0PD06_GOSAR</name>
<reference evidence="2" key="1">
    <citation type="submission" date="2014-09" db="EMBL/GenBank/DDBJ databases">
        <title>G. arboreum L. cv. AKA8401 A2 genome assembly version 1.0.</title>
        <authorList>
            <person name="Mudge J."/>
            <person name="Ramaraj T."/>
            <person name="Lindquist I.E."/>
            <person name="Bharti A.K."/>
            <person name="Sundararajan A."/>
            <person name="Cameron C.T."/>
            <person name="Woodward J.E."/>
            <person name="May G.D."/>
            <person name="Brubaker C."/>
            <person name="Broadhvest J."/>
            <person name="Wilkins T.A."/>
        </authorList>
    </citation>
    <scope>NUCLEOTIDE SEQUENCE</scope>
</reference>
<dbReference type="EMBL" id="KN416274">
    <property type="protein sequence ID" value="KHG20645.1"/>
    <property type="molecule type" value="Genomic_DNA"/>
</dbReference>
<protein>
    <submittedName>
        <fullName evidence="2">Uncharacterized protein</fullName>
    </submittedName>
</protein>
<proteinExistence type="predicted"/>
<keyword evidence="3" id="KW-1185">Reference proteome</keyword>
<gene>
    <name evidence="2" type="ORF">F383_02057</name>
    <name evidence="1" type="ORF">F383_04592</name>
</gene>
<organism evidence="2 3">
    <name type="scientific">Gossypium arboreum</name>
    <name type="common">Tree cotton</name>
    <name type="synonym">Gossypium nanking</name>
    <dbReference type="NCBI Taxonomy" id="29729"/>
    <lineage>
        <taxon>Eukaryota</taxon>
        <taxon>Viridiplantae</taxon>
        <taxon>Streptophyta</taxon>
        <taxon>Embryophyta</taxon>
        <taxon>Tracheophyta</taxon>
        <taxon>Spermatophyta</taxon>
        <taxon>Magnoliopsida</taxon>
        <taxon>eudicotyledons</taxon>
        <taxon>Gunneridae</taxon>
        <taxon>Pentapetalae</taxon>
        <taxon>rosids</taxon>
        <taxon>malvids</taxon>
        <taxon>Malvales</taxon>
        <taxon>Malvaceae</taxon>
        <taxon>Malvoideae</taxon>
        <taxon>Gossypium</taxon>
    </lineage>
</organism>
<dbReference type="AlphaFoldDB" id="A0A0B0PD06"/>
<dbReference type="InterPro" id="IPR017969">
    <property type="entry name" value="Heavy-metal-associated_CS"/>
</dbReference>
<dbReference type="GO" id="GO:0046872">
    <property type="term" value="F:metal ion binding"/>
    <property type="evidence" value="ECO:0007669"/>
    <property type="project" value="InterPro"/>
</dbReference>
<dbReference type="Proteomes" id="UP000032142">
    <property type="component" value="Unassembled WGS sequence"/>
</dbReference>
<evidence type="ECO:0000313" key="1">
    <source>
        <dbReference type="EMBL" id="KHG20645.1"/>
    </source>
</evidence>
<reference evidence="3" key="2">
    <citation type="submission" date="2014-09" db="EMBL/GenBank/DDBJ databases">
        <authorList>
            <person name="Mudge J."/>
            <person name="Ramaraj T."/>
            <person name="Lindquist I.E."/>
            <person name="Bharti A.K."/>
            <person name="Sundararajan A."/>
            <person name="Cameron C.T."/>
            <person name="Woodward J.E."/>
            <person name="May G.D."/>
            <person name="Brubaker C."/>
            <person name="Broadhvest J."/>
            <person name="Wilkins T.A."/>
        </authorList>
    </citation>
    <scope>NUCLEOTIDE SEQUENCE</scope>
    <source>
        <strain evidence="3">cv. AKA8401</strain>
    </source>
</reference>
<sequence length="61" mass="6959">MQQPFFKAATLFLNLKHLSCFDCNGRLPSPIKARTFPSKVPIIASHETNQRSRRLYPATVN</sequence>
<accession>A0A0B0PD06</accession>
<dbReference type="EMBL" id="KN422930">
    <property type="protein sequence ID" value="KHG22815.1"/>
    <property type="molecule type" value="Genomic_DNA"/>
</dbReference>